<protein>
    <submittedName>
        <fullName evidence="1">Uncharacterized protein</fullName>
    </submittedName>
</protein>
<accession>X1KDG1</accession>
<dbReference type="EMBL" id="BARU01038800">
    <property type="protein sequence ID" value="GAH88229.1"/>
    <property type="molecule type" value="Genomic_DNA"/>
</dbReference>
<feature type="non-terminal residue" evidence="1">
    <location>
        <position position="1"/>
    </location>
</feature>
<proteinExistence type="predicted"/>
<reference evidence="1" key="1">
    <citation type="journal article" date="2014" name="Front. Microbiol.">
        <title>High frequency of phylogenetically diverse reductive dehalogenase-homologous genes in deep subseafloor sedimentary metagenomes.</title>
        <authorList>
            <person name="Kawai M."/>
            <person name="Futagami T."/>
            <person name="Toyoda A."/>
            <person name="Takaki Y."/>
            <person name="Nishi S."/>
            <person name="Hori S."/>
            <person name="Arai W."/>
            <person name="Tsubouchi T."/>
            <person name="Morono Y."/>
            <person name="Uchiyama I."/>
            <person name="Ito T."/>
            <person name="Fujiyama A."/>
            <person name="Inagaki F."/>
            <person name="Takami H."/>
        </authorList>
    </citation>
    <scope>NUCLEOTIDE SEQUENCE</scope>
    <source>
        <strain evidence="1">Expedition CK06-06</strain>
    </source>
</reference>
<name>X1KDG1_9ZZZZ</name>
<organism evidence="1">
    <name type="scientific">marine sediment metagenome</name>
    <dbReference type="NCBI Taxonomy" id="412755"/>
    <lineage>
        <taxon>unclassified sequences</taxon>
        <taxon>metagenomes</taxon>
        <taxon>ecological metagenomes</taxon>
    </lineage>
</organism>
<evidence type="ECO:0000313" key="1">
    <source>
        <dbReference type="EMBL" id="GAH88229.1"/>
    </source>
</evidence>
<gene>
    <name evidence="1" type="ORF">S03H2_60240</name>
</gene>
<comment type="caution">
    <text evidence="1">The sequence shown here is derived from an EMBL/GenBank/DDBJ whole genome shotgun (WGS) entry which is preliminary data.</text>
</comment>
<dbReference type="AlphaFoldDB" id="X1KDG1"/>
<sequence>LHRTGTEIAYTQNFRIYVANPVEGEIVTD</sequence>